<dbReference type="RefSeq" id="WP_307156174.1">
    <property type="nucleotide sequence ID" value="NZ_JAUSWH010000001.1"/>
</dbReference>
<protein>
    <submittedName>
        <fullName evidence="2">Uncharacterized protein</fullName>
    </submittedName>
</protein>
<sequence length="64" mass="6586">MPTTIPPSSPEDTPRGPQSTPGIPDRTQDGKITPPVKDKGDTKNPNDPVPNPALFPAGDPAGMA</sequence>
<accession>A0ABU0I8F9</accession>
<dbReference type="Proteomes" id="UP001235269">
    <property type="component" value="Unassembled WGS sequence"/>
</dbReference>
<name>A0ABU0I8F9_9HYPH</name>
<proteinExistence type="predicted"/>
<evidence type="ECO:0000313" key="3">
    <source>
        <dbReference type="Proteomes" id="UP001235269"/>
    </source>
</evidence>
<evidence type="ECO:0000256" key="1">
    <source>
        <dbReference type="SAM" id="MobiDB-lite"/>
    </source>
</evidence>
<feature type="region of interest" description="Disordered" evidence="1">
    <location>
        <begin position="1"/>
        <end position="64"/>
    </location>
</feature>
<evidence type="ECO:0000313" key="2">
    <source>
        <dbReference type="EMBL" id="MDQ0453952.1"/>
    </source>
</evidence>
<organism evidence="2 3">
    <name type="scientific">Rhizobium paknamense</name>
    <dbReference type="NCBI Taxonomy" id="1206817"/>
    <lineage>
        <taxon>Bacteria</taxon>
        <taxon>Pseudomonadati</taxon>
        <taxon>Pseudomonadota</taxon>
        <taxon>Alphaproteobacteria</taxon>
        <taxon>Hyphomicrobiales</taxon>
        <taxon>Rhizobiaceae</taxon>
        <taxon>Rhizobium/Agrobacterium group</taxon>
        <taxon>Rhizobium</taxon>
    </lineage>
</organism>
<comment type="caution">
    <text evidence="2">The sequence shown here is derived from an EMBL/GenBank/DDBJ whole genome shotgun (WGS) entry which is preliminary data.</text>
</comment>
<gene>
    <name evidence="2" type="ORF">QO005_000267</name>
</gene>
<keyword evidence="3" id="KW-1185">Reference proteome</keyword>
<dbReference type="EMBL" id="JAUSWH010000001">
    <property type="protein sequence ID" value="MDQ0453952.1"/>
    <property type="molecule type" value="Genomic_DNA"/>
</dbReference>
<reference evidence="2 3" key="1">
    <citation type="submission" date="2023-07" db="EMBL/GenBank/DDBJ databases">
        <title>Genomic Encyclopedia of Type Strains, Phase IV (KMG-IV): sequencing the most valuable type-strain genomes for metagenomic binning, comparative biology and taxonomic classification.</title>
        <authorList>
            <person name="Goeker M."/>
        </authorList>
    </citation>
    <scope>NUCLEOTIDE SEQUENCE [LARGE SCALE GENOMIC DNA]</scope>
    <source>
        <strain evidence="2 3">DSM 100301</strain>
    </source>
</reference>